<dbReference type="Proteomes" id="UP001651050">
    <property type="component" value="Unassembled WGS sequence"/>
</dbReference>
<comment type="pathway">
    <text evidence="1">Purine metabolism; IMP biosynthesis via de novo pathway; N(2)-formyl-N(1)-(5-phospho-D-ribosyl)glycinamide from N(1)-(5-phospho-D-ribosyl)glycinamide (10-formyl THF route): step 1/1.</text>
</comment>
<evidence type="ECO:0000256" key="1">
    <source>
        <dbReference type="ARBA" id="ARBA00005054"/>
    </source>
</evidence>
<organism evidence="10 11">
    <name type="scientific">Isoptericola peretonis</name>
    <dbReference type="NCBI Taxonomy" id="2918523"/>
    <lineage>
        <taxon>Bacteria</taxon>
        <taxon>Bacillati</taxon>
        <taxon>Actinomycetota</taxon>
        <taxon>Actinomycetes</taxon>
        <taxon>Micrococcales</taxon>
        <taxon>Promicromonosporaceae</taxon>
        <taxon>Isoptericola</taxon>
    </lineage>
</organism>
<gene>
    <name evidence="10" type="ORF">M1843_16845</name>
</gene>
<evidence type="ECO:0000256" key="5">
    <source>
        <dbReference type="ARBA" id="ARBA00038440"/>
    </source>
</evidence>
<dbReference type="EMBL" id="JALQCY010000005">
    <property type="protein sequence ID" value="MCK9795414.1"/>
    <property type="molecule type" value="Genomic_DNA"/>
</dbReference>
<evidence type="ECO:0000256" key="3">
    <source>
        <dbReference type="ARBA" id="ARBA00022679"/>
    </source>
</evidence>
<protein>
    <recommendedName>
        <fullName evidence="2">phosphoribosylglycinamide formyltransferase 1</fullName>
        <ecNumber evidence="2">2.1.2.2</ecNumber>
    </recommendedName>
    <alternativeName>
        <fullName evidence="7">5'-phosphoribosylglycinamide transformylase</fullName>
    </alternativeName>
    <alternativeName>
        <fullName evidence="6">GAR transformylase</fullName>
    </alternativeName>
</protein>
<dbReference type="SUPFAM" id="SSF53328">
    <property type="entry name" value="Formyltransferase"/>
    <property type="match status" value="1"/>
</dbReference>
<dbReference type="InterPro" id="IPR001555">
    <property type="entry name" value="GART_AS"/>
</dbReference>
<keyword evidence="4" id="KW-0658">Purine biosynthesis</keyword>
<dbReference type="EC" id="2.1.2.2" evidence="2"/>
<evidence type="ECO:0000256" key="4">
    <source>
        <dbReference type="ARBA" id="ARBA00022755"/>
    </source>
</evidence>
<evidence type="ECO:0000256" key="8">
    <source>
        <dbReference type="ARBA" id="ARBA00047664"/>
    </source>
</evidence>
<keyword evidence="3" id="KW-0808">Transferase</keyword>
<evidence type="ECO:0000313" key="10">
    <source>
        <dbReference type="EMBL" id="MCK9795414.1"/>
    </source>
</evidence>
<accession>A0ABT0J7L7</accession>
<dbReference type="PANTHER" id="PTHR43369">
    <property type="entry name" value="PHOSPHORIBOSYLGLYCINAMIDE FORMYLTRANSFERASE"/>
    <property type="match status" value="1"/>
</dbReference>
<feature type="domain" description="Formyl transferase N-terminal" evidence="9">
    <location>
        <begin position="15"/>
        <end position="194"/>
    </location>
</feature>
<name>A0ABT0J7L7_9MICO</name>
<dbReference type="Pfam" id="PF00551">
    <property type="entry name" value="Formyl_trans_N"/>
    <property type="match status" value="1"/>
</dbReference>
<evidence type="ECO:0000256" key="6">
    <source>
        <dbReference type="ARBA" id="ARBA00041324"/>
    </source>
</evidence>
<comment type="similarity">
    <text evidence="5">Belongs to the GART family.</text>
</comment>
<keyword evidence="11" id="KW-1185">Reference proteome</keyword>
<comment type="caution">
    <text evidence="10">The sequence shown here is derived from an EMBL/GenBank/DDBJ whole genome shotgun (WGS) entry which is preliminary data.</text>
</comment>
<evidence type="ECO:0000256" key="2">
    <source>
        <dbReference type="ARBA" id="ARBA00012254"/>
    </source>
</evidence>
<dbReference type="RefSeq" id="WP_416345264.1">
    <property type="nucleotide sequence ID" value="NZ_JALQCY010000005.1"/>
</dbReference>
<dbReference type="InterPro" id="IPR002376">
    <property type="entry name" value="Formyl_transf_N"/>
</dbReference>
<dbReference type="PROSITE" id="PS00373">
    <property type="entry name" value="GART"/>
    <property type="match status" value="1"/>
</dbReference>
<evidence type="ECO:0000313" key="11">
    <source>
        <dbReference type="Proteomes" id="UP001651050"/>
    </source>
</evidence>
<dbReference type="InterPro" id="IPR036477">
    <property type="entry name" value="Formyl_transf_N_sf"/>
</dbReference>
<dbReference type="Gene3D" id="3.40.50.170">
    <property type="entry name" value="Formyl transferase, N-terminal domain"/>
    <property type="match status" value="1"/>
</dbReference>
<dbReference type="PANTHER" id="PTHR43369:SF2">
    <property type="entry name" value="PHOSPHORIBOSYLGLYCINAMIDE FORMYLTRANSFERASE"/>
    <property type="match status" value="1"/>
</dbReference>
<comment type="catalytic activity">
    <reaction evidence="8">
        <text>N(1)-(5-phospho-beta-D-ribosyl)glycinamide + (6R)-10-formyltetrahydrofolate = N(2)-formyl-N(1)-(5-phospho-beta-D-ribosyl)glycinamide + (6S)-5,6,7,8-tetrahydrofolate + H(+)</text>
        <dbReference type="Rhea" id="RHEA:15053"/>
        <dbReference type="ChEBI" id="CHEBI:15378"/>
        <dbReference type="ChEBI" id="CHEBI:57453"/>
        <dbReference type="ChEBI" id="CHEBI:143788"/>
        <dbReference type="ChEBI" id="CHEBI:147286"/>
        <dbReference type="ChEBI" id="CHEBI:195366"/>
        <dbReference type="EC" id="2.1.2.2"/>
    </reaction>
</comment>
<reference evidence="10 11" key="1">
    <citation type="submission" date="2022-02" db="EMBL/GenBank/DDBJ databases">
        <title>The car tank lid bacteriome: a reservoir of bacteria with potential in bioremediation of fuel.</title>
        <authorList>
            <person name="Vidal-Verdu A."/>
            <person name="Gomez-Martinez D."/>
            <person name="Latorre-Perez A."/>
            <person name="Pereto J."/>
            <person name="Porcar M."/>
        </authorList>
    </citation>
    <scope>NUCLEOTIDE SEQUENCE [LARGE SCALE GENOMIC DNA]</scope>
    <source>
        <strain evidence="10 11">4D.3</strain>
    </source>
</reference>
<evidence type="ECO:0000259" key="9">
    <source>
        <dbReference type="Pfam" id="PF00551"/>
    </source>
</evidence>
<sequence>MTTPPIPGRSLAPLRVALVGSGAGSTAARVIDSGAVDVRLVLGNNSRSGIFDVARRHCLPTAHLSGVTHPDAHDLDSAVLAALVGADVDVVVLVGYMKKLGPLVLSRYDGRILNTHPALLPEFGGAGMYGDRVHAAVLAAGRTTSGATVHLVTAQYDEGPVVAQAEVPVLPGDDVPALRARVQATEKELLTDVLRSWRP</sequence>
<proteinExistence type="inferred from homology"/>
<evidence type="ECO:0000256" key="7">
    <source>
        <dbReference type="ARBA" id="ARBA00041682"/>
    </source>
</evidence>